<organism evidence="5 6">
    <name type="scientific">Oceanobacillus halophilus</name>
    <dbReference type="NCBI Taxonomy" id="930130"/>
    <lineage>
        <taxon>Bacteria</taxon>
        <taxon>Bacillati</taxon>
        <taxon>Bacillota</taxon>
        <taxon>Bacilli</taxon>
        <taxon>Bacillales</taxon>
        <taxon>Bacillaceae</taxon>
        <taxon>Oceanobacillus</taxon>
    </lineage>
</organism>
<gene>
    <name evidence="5" type="ORF">D8M06_16560</name>
</gene>
<evidence type="ECO:0000256" key="3">
    <source>
        <dbReference type="ARBA" id="ARBA00023163"/>
    </source>
</evidence>
<dbReference type="Proteomes" id="UP000269301">
    <property type="component" value="Unassembled WGS sequence"/>
</dbReference>
<keyword evidence="2" id="KW-0238">DNA-binding</keyword>
<dbReference type="RefSeq" id="WP_121205699.1">
    <property type="nucleotide sequence ID" value="NZ_RBZP01000020.1"/>
</dbReference>
<comment type="caution">
    <text evidence="5">The sequence shown here is derived from an EMBL/GenBank/DDBJ whole genome shotgun (WGS) entry which is preliminary data.</text>
</comment>
<sequence>MNKTNIFKLIRAIEQINNENIVTFTRAFPYPLGISPILVLSELKMKGPTKQVELAETLGYTKGAMTNIATKLVSLGLAERLHDESDRRTIQLKITSAGIKALLEAQKIGQEVFMQHFEVLSEEELNQYLLIQEKLVQGIQDRKNKG</sequence>
<dbReference type="InterPro" id="IPR036388">
    <property type="entry name" value="WH-like_DNA-bd_sf"/>
</dbReference>
<dbReference type="PANTHER" id="PTHR42756:SF1">
    <property type="entry name" value="TRANSCRIPTIONAL REPRESSOR OF EMRAB OPERON"/>
    <property type="match status" value="1"/>
</dbReference>
<keyword evidence="3" id="KW-0804">Transcription</keyword>
<dbReference type="SUPFAM" id="SSF46785">
    <property type="entry name" value="Winged helix' DNA-binding domain"/>
    <property type="match status" value="1"/>
</dbReference>
<proteinExistence type="predicted"/>
<evidence type="ECO:0000259" key="4">
    <source>
        <dbReference type="PROSITE" id="PS50995"/>
    </source>
</evidence>
<name>A0A494ZUH7_9BACI</name>
<dbReference type="PANTHER" id="PTHR42756">
    <property type="entry name" value="TRANSCRIPTIONAL REGULATOR, MARR"/>
    <property type="match status" value="1"/>
</dbReference>
<dbReference type="GO" id="GO:0003677">
    <property type="term" value="F:DNA binding"/>
    <property type="evidence" value="ECO:0007669"/>
    <property type="project" value="UniProtKB-KW"/>
</dbReference>
<dbReference type="PRINTS" id="PR00598">
    <property type="entry name" value="HTHMARR"/>
</dbReference>
<evidence type="ECO:0000256" key="2">
    <source>
        <dbReference type="ARBA" id="ARBA00023125"/>
    </source>
</evidence>
<evidence type="ECO:0000256" key="1">
    <source>
        <dbReference type="ARBA" id="ARBA00023015"/>
    </source>
</evidence>
<dbReference type="SMART" id="SM00347">
    <property type="entry name" value="HTH_MARR"/>
    <property type="match status" value="1"/>
</dbReference>
<dbReference type="EMBL" id="RBZP01000020">
    <property type="protein sequence ID" value="RKQ29982.1"/>
    <property type="molecule type" value="Genomic_DNA"/>
</dbReference>
<dbReference type="GO" id="GO:0003700">
    <property type="term" value="F:DNA-binding transcription factor activity"/>
    <property type="evidence" value="ECO:0007669"/>
    <property type="project" value="InterPro"/>
</dbReference>
<dbReference type="OrthoDB" id="166070at2"/>
<accession>A0A494ZUH7</accession>
<keyword evidence="6" id="KW-1185">Reference proteome</keyword>
<dbReference type="PROSITE" id="PS50995">
    <property type="entry name" value="HTH_MARR_2"/>
    <property type="match status" value="1"/>
</dbReference>
<dbReference type="Gene3D" id="1.10.10.10">
    <property type="entry name" value="Winged helix-like DNA-binding domain superfamily/Winged helix DNA-binding domain"/>
    <property type="match status" value="1"/>
</dbReference>
<evidence type="ECO:0000313" key="5">
    <source>
        <dbReference type="EMBL" id="RKQ29982.1"/>
    </source>
</evidence>
<dbReference type="InterPro" id="IPR000835">
    <property type="entry name" value="HTH_MarR-typ"/>
</dbReference>
<keyword evidence="1" id="KW-0805">Transcription regulation</keyword>
<dbReference type="InterPro" id="IPR036390">
    <property type="entry name" value="WH_DNA-bd_sf"/>
</dbReference>
<evidence type="ECO:0000313" key="6">
    <source>
        <dbReference type="Proteomes" id="UP000269301"/>
    </source>
</evidence>
<dbReference type="AlphaFoldDB" id="A0A494ZUH7"/>
<feature type="domain" description="HTH marR-type" evidence="4">
    <location>
        <begin position="1"/>
        <end position="137"/>
    </location>
</feature>
<reference evidence="5 6" key="1">
    <citation type="journal article" date="2016" name="Int. J. Syst. Evol. Microbiol.">
        <title>Oceanobacillus halophilus sp. nov., a novel moderately halophilic bacterium from a hypersaline lake.</title>
        <authorList>
            <person name="Amoozegar M.A."/>
            <person name="Bagheri M."/>
            <person name="Makhdoumi A."/>
            <person name="Nikou M.M."/>
            <person name="Fazeli S.A.S."/>
            <person name="Schumann P."/>
            <person name="Sproer C."/>
            <person name="Sanchez-Porro C."/>
            <person name="Ventosa A."/>
        </authorList>
    </citation>
    <scope>NUCLEOTIDE SEQUENCE [LARGE SCALE GENOMIC DNA]</scope>
    <source>
        <strain evidence="5 6">DSM 23996</strain>
    </source>
</reference>
<dbReference type="Pfam" id="PF01047">
    <property type="entry name" value="MarR"/>
    <property type="match status" value="1"/>
</dbReference>
<protein>
    <submittedName>
        <fullName evidence="5">MarR family transcriptional regulator</fullName>
    </submittedName>
</protein>